<keyword evidence="4" id="KW-0732">Signal</keyword>
<dbReference type="Proteomes" id="UP000033452">
    <property type="component" value="Unassembled WGS sequence"/>
</dbReference>
<keyword evidence="3" id="KW-0813">Transport</keyword>
<keyword evidence="8" id="KW-1185">Reference proteome</keyword>
<dbReference type="NCBIfam" id="TIGR01730">
    <property type="entry name" value="RND_mfp"/>
    <property type="match status" value="1"/>
</dbReference>
<comment type="similarity">
    <text evidence="2">Belongs to the membrane fusion protein (MFP) (TC 8.A.1) family.</text>
</comment>
<dbReference type="PROSITE" id="PS51257">
    <property type="entry name" value="PROKAR_LIPOPROTEIN"/>
    <property type="match status" value="1"/>
</dbReference>
<sequence>MLVNKLALFFPALLLLSACQDAVQQTTTSQVIRPVKLHTVADPQAGQLRSFPAEVVANQGSYLAFRVNGELMEFPVLAGQEVKKGQLLAKLDPEDFELQYQQRKAQFELAVAQLNRIESLYEKSITSKAEYDQALANKQVAESAFKIAQTNLENSELRAPFDGTIAKVFVKNFENIVAKQNILRLETRDRMDVVIQVPEKLVARVNKDLDYHPTVIFDGYPDKSYLLNIKEWDTQADPVTLTYKVVFSLPIPQDFNLLAGMTGHVYVDPSKITNQSTSAIIVPNEAVFSEQTQEAAGNHYVWVYNPDTQLVSKRSVQPGQLRQQGFEIQSGLKPGDIIVSAGVHHLKEGLKVRPWTKERGL</sequence>
<comment type="subcellular location">
    <subcellularLocation>
        <location evidence="1">Cell envelope</location>
    </subcellularLocation>
</comment>
<dbReference type="Pfam" id="PF25967">
    <property type="entry name" value="RND-MFP_C"/>
    <property type="match status" value="1"/>
</dbReference>
<dbReference type="GO" id="GO:1990281">
    <property type="term" value="C:efflux pump complex"/>
    <property type="evidence" value="ECO:0007669"/>
    <property type="project" value="TreeGrafter"/>
</dbReference>
<dbReference type="SUPFAM" id="SSF111369">
    <property type="entry name" value="HlyD-like secretion proteins"/>
    <property type="match status" value="1"/>
</dbReference>
<evidence type="ECO:0000256" key="3">
    <source>
        <dbReference type="ARBA" id="ARBA00022448"/>
    </source>
</evidence>
<reference evidence="7 8" key="1">
    <citation type="journal article" date="2015" name="BMC Genomics">
        <title>Genome mining reveals unlocked bioactive potential of marine Gram-negative bacteria.</title>
        <authorList>
            <person name="Machado H."/>
            <person name="Sonnenschein E.C."/>
            <person name="Melchiorsen J."/>
            <person name="Gram L."/>
        </authorList>
    </citation>
    <scope>NUCLEOTIDE SEQUENCE [LARGE SCALE GENOMIC DNA]</scope>
    <source>
        <strain evidence="7 8">S2471</strain>
    </source>
</reference>
<evidence type="ECO:0000259" key="6">
    <source>
        <dbReference type="Pfam" id="PF25967"/>
    </source>
</evidence>
<dbReference type="InterPro" id="IPR006143">
    <property type="entry name" value="RND_pump_MFP"/>
</dbReference>
<evidence type="ECO:0000313" key="7">
    <source>
        <dbReference type="EMBL" id="KJZ08603.1"/>
    </source>
</evidence>
<name>A0A0F4QLM9_9GAMM</name>
<evidence type="ECO:0000313" key="8">
    <source>
        <dbReference type="Proteomes" id="UP000033452"/>
    </source>
</evidence>
<dbReference type="Pfam" id="PF25917">
    <property type="entry name" value="BSH_RND"/>
    <property type="match status" value="1"/>
</dbReference>
<dbReference type="Gene3D" id="2.40.50.100">
    <property type="match status" value="1"/>
</dbReference>
<evidence type="ECO:0000259" key="5">
    <source>
        <dbReference type="Pfam" id="PF25917"/>
    </source>
</evidence>
<accession>A0A0F4QLM9</accession>
<dbReference type="PANTHER" id="PTHR30469">
    <property type="entry name" value="MULTIDRUG RESISTANCE PROTEIN MDTA"/>
    <property type="match status" value="1"/>
</dbReference>
<dbReference type="RefSeq" id="WP_046005255.1">
    <property type="nucleotide sequence ID" value="NZ_JXYA01000026.1"/>
</dbReference>
<gene>
    <name evidence="7" type="ORF">TW77_12190</name>
</gene>
<organism evidence="7 8">
    <name type="scientific">Pseudoalteromonas rubra</name>
    <dbReference type="NCBI Taxonomy" id="43658"/>
    <lineage>
        <taxon>Bacteria</taxon>
        <taxon>Pseudomonadati</taxon>
        <taxon>Pseudomonadota</taxon>
        <taxon>Gammaproteobacteria</taxon>
        <taxon>Alteromonadales</taxon>
        <taxon>Pseudoalteromonadaceae</taxon>
        <taxon>Pseudoalteromonas</taxon>
    </lineage>
</organism>
<feature type="domain" description="Multidrug resistance protein MdtA-like barrel-sandwich hybrid" evidence="5">
    <location>
        <begin position="66"/>
        <end position="172"/>
    </location>
</feature>
<evidence type="ECO:0000256" key="2">
    <source>
        <dbReference type="ARBA" id="ARBA00009477"/>
    </source>
</evidence>
<dbReference type="InterPro" id="IPR058625">
    <property type="entry name" value="MdtA-like_BSH"/>
</dbReference>
<feature type="signal peptide" evidence="4">
    <location>
        <begin position="1"/>
        <end position="22"/>
    </location>
</feature>
<feature type="chain" id="PRO_5002475757" evidence="4">
    <location>
        <begin position="23"/>
        <end position="361"/>
    </location>
</feature>
<dbReference type="Gene3D" id="2.40.30.170">
    <property type="match status" value="1"/>
</dbReference>
<proteinExistence type="inferred from homology"/>
<dbReference type="PATRIC" id="fig|43658.5.peg.2580"/>
<dbReference type="Gene3D" id="1.10.287.470">
    <property type="entry name" value="Helix hairpin bin"/>
    <property type="match status" value="1"/>
</dbReference>
<comment type="caution">
    <text evidence="7">The sequence shown here is derived from an EMBL/GenBank/DDBJ whole genome shotgun (WGS) entry which is preliminary data.</text>
</comment>
<dbReference type="EMBL" id="JXYA01000026">
    <property type="protein sequence ID" value="KJZ08603.1"/>
    <property type="molecule type" value="Genomic_DNA"/>
</dbReference>
<dbReference type="GO" id="GO:0015562">
    <property type="term" value="F:efflux transmembrane transporter activity"/>
    <property type="evidence" value="ECO:0007669"/>
    <property type="project" value="TreeGrafter"/>
</dbReference>
<dbReference type="Gene3D" id="2.40.420.20">
    <property type="match status" value="1"/>
</dbReference>
<dbReference type="PANTHER" id="PTHR30469:SF20">
    <property type="entry name" value="EFFLUX RND TRANSPORTER PERIPLASMIC ADAPTOR SUBUNIT"/>
    <property type="match status" value="1"/>
</dbReference>
<protein>
    <submittedName>
        <fullName evidence="7">Hemolysin D</fullName>
    </submittedName>
</protein>
<dbReference type="InterPro" id="IPR058627">
    <property type="entry name" value="MdtA-like_C"/>
</dbReference>
<dbReference type="AlphaFoldDB" id="A0A0F4QLM9"/>
<feature type="domain" description="Multidrug resistance protein MdtA-like C-terminal permuted SH3" evidence="6">
    <location>
        <begin position="279"/>
        <end position="342"/>
    </location>
</feature>
<evidence type="ECO:0000256" key="1">
    <source>
        <dbReference type="ARBA" id="ARBA00004196"/>
    </source>
</evidence>
<evidence type="ECO:0000256" key="4">
    <source>
        <dbReference type="SAM" id="SignalP"/>
    </source>
</evidence>